<keyword evidence="3" id="KW-0326">Glycosidase</keyword>
<feature type="domain" description="GH18" evidence="6">
    <location>
        <begin position="22"/>
        <end position="354"/>
    </location>
</feature>
<accession>A0A8C0XLT1</accession>
<proteinExistence type="inferred from homology"/>
<dbReference type="Ensembl" id="ENSCCNT00000036240.1">
    <property type="protein sequence ID" value="ENSCCNP00000028706.1"/>
    <property type="gene ID" value="ENSCCNG00000027621.1"/>
</dbReference>
<protein>
    <recommendedName>
        <fullName evidence="6">GH18 domain-containing protein</fullName>
    </recommendedName>
</protein>
<dbReference type="GO" id="GO:0008061">
    <property type="term" value="F:chitin binding"/>
    <property type="evidence" value="ECO:0007669"/>
    <property type="project" value="InterPro"/>
</dbReference>
<evidence type="ECO:0000256" key="4">
    <source>
        <dbReference type="RuleBase" id="RU004453"/>
    </source>
</evidence>
<dbReference type="InterPro" id="IPR001223">
    <property type="entry name" value="Glyco_hydro18_cat"/>
</dbReference>
<dbReference type="Gene3D" id="3.20.20.80">
    <property type="entry name" value="Glycosidases"/>
    <property type="match status" value="1"/>
</dbReference>
<dbReference type="GO" id="GO:0006032">
    <property type="term" value="P:chitin catabolic process"/>
    <property type="evidence" value="ECO:0007669"/>
    <property type="project" value="UniProtKB-ARBA"/>
</dbReference>
<dbReference type="AlphaFoldDB" id="A0A8C0XLT1"/>
<comment type="similarity">
    <text evidence="4">Belongs to the glycosyl hydrolase 18 family.</text>
</comment>
<evidence type="ECO:0000259" key="6">
    <source>
        <dbReference type="PROSITE" id="PS51910"/>
    </source>
</evidence>
<dbReference type="PROSITE" id="PS01095">
    <property type="entry name" value="GH18_1"/>
    <property type="match status" value="1"/>
</dbReference>
<dbReference type="FunFam" id="3.20.20.80:FF:000220">
    <property type="entry name" value="Chitotriosidase-1"/>
    <property type="match status" value="1"/>
</dbReference>
<dbReference type="InterPro" id="IPR029070">
    <property type="entry name" value="Chitinase_insertion_sf"/>
</dbReference>
<dbReference type="GO" id="GO:0005576">
    <property type="term" value="C:extracellular region"/>
    <property type="evidence" value="ECO:0007669"/>
    <property type="project" value="TreeGrafter"/>
</dbReference>
<dbReference type="PANTHER" id="PTHR11177:SF248">
    <property type="entry name" value="CHITOTRIOSIDASE-1"/>
    <property type="match status" value="1"/>
</dbReference>
<evidence type="ECO:0000256" key="3">
    <source>
        <dbReference type="ARBA" id="ARBA00023295"/>
    </source>
</evidence>
<feature type="chain" id="PRO_5034614167" description="GH18 domain-containing protein" evidence="5">
    <location>
        <begin position="23"/>
        <end position="356"/>
    </location>
</feature>
<dbReference type="Gene3D" id="3.10.50.10">
    <property type="match status" value="1"/>
</dbReference>
<feature type="signal peptide" evidence="5">
    <location>
        <begin position="1"/>
        <end position="22"/>
    </location>
</feature>
<dbReference type="InterPro" id="IPR017853">
    <property type="entry name" value="GH"/>
</dbReference>
<dbReference type="SUPFAM" id="SSF51445">
    <property type="entry name" value="(Trans)glycosidases"/>
    <property type="match status" value="1"/>
</dbReference>
<dbReference type="FunFam" id="3.10.50.10:FF:000001">
    <property type="entry name" value="Chitinase 3-like 1"/>
    <property type="match status" value="1"/>
</dbReference>
<evidence type="ECO:0000256" key="1">
    <source>
        <dbReference type="ARBA" id="ARBA00022801"/>
    </source>
</evidence>
<dbReference type="SUPFAM" id="SSF54556">
    <property type="entry name" value="Chitinase insertion domain"/>
    <property type="match status" value="1"/>
</dbReference>
<sequence length="356" mass="39374">LGQKAHLTAISFLCSNWPGSAAKLVCYFTNWAQYREGAARFLPRDVDPNLCTHLIYAFASMNNHQLSSAAWKDNVLYQELNSLKKINPKLKTLLAIGGWNFGTKKFTDMVSTTNNRQTFVNSAIRFLRTNGFDGLDFDWEFPGSRGSPAVDKEHFTDLMAAFQEEAQTSGKERLLLSAAVPAGRIHVGAGYEVDKIAQSLDFISLMAYDFHGSWEKATGHNSPLFKRQGESGAMAQLNVVSGADPCVPTYGRSFTLVSSDTRVGAPATGPGVPGPFTKEGRIPAYYEVCSWKMGHRIKDQKVPYSFKTKGHYLKQKGLGGAMVWALDLDDFNGSFCNQGHYPLIQAFIWALWVATD</sequence>
<name>A0A8C0XLT1_CASCN</name>
<dbReference type="Pfam" id="PF00704">
    <property type="entry name" value="Glyco_hydro_18"/>
    <property type="match status" value="1"/>
</dbReference>
<dbReference type="InterPro" id="IPR011583">
    <property type="entry name" value="Chitinase_II/V-like_cat"/>
</dbReference>
<evidence type="ECO:0000313" key="7">
    <source>
        <dbReference type="Ensembl" id="ENSCCNP00000028706.1"/>
    </source>
</evidence>
<dbReference type="InterPro" id="IPR050314">
    <property type="entry name" value="Glycosyl_Hydrlase_18"/>
</dbReference>
<dbReference type="InterPro" id="IPR001579">
    <property type="entry name" value="Glyco_hydro_18_chit_AS"/>
</dbReference>
<dbReference type="PANTHER" id="PTHR11177">
    <property type="entry name" value="CHITINASE"/>
    <property type="match status" value="1"/>
</dbReference>
<keyword evidence="5" id="KW-0732">Signal</keyword>
<dbReference type="PROSITE" id="PS51910">
    <property type="entry name" value="GH18_2"/>
    <property type="match status" value="1"/>
</dbReference>
<keyword evidence="2" id="KW-1015">Disulfide bond</keyword>
<reference evidence="7" key="1">
    <citation type="submission" date="2023-09" db="UniProtKB">
        <authorList>
            <consortium name="Ensembl"/>
        </authorList>
    </citation>
    <scope>IDENTIFICATION</scope>
</reference>
<dbReference type="SMART" id="SM00636">
    <property type="entry name" value="Glyco_18"/>
    <property type="match status" value="1"/>
</dbReference>
<dbReference type="GO" id="GO:0005975">
    <property type="term" value="P:carbohydrate metabolic process"/>
    <property type="evidence" value="ECO:0007669"/>
    <property type="project" value="InterPro"/>
</dbReference>
<organism evidence="7">
    <name type="scientific">Castor canadensis</name>
    <name type="common">American beaver</name>
    <dbReference type="NCBI Taxonomy" id="51338"/>
    <lineage>
        <taxon>Eukaryota</taxon>
        <taxon>Metazoa</taxon>
        <taxon>Chordata</taxon>
        <taxon>Craniata</taxon>
        <taxon>Vertebrata</taxon>
        <taxon>Euteleostomi</taxon>
        <taxon>Mammalia</taxon>
        <taxon>Eutheria</taxon>
        <taxon>Euarchontoglires</taxon>
        <taxon>Glires</taxon>
        <taxon>Rodentia</taxon>
        <taxon>Castorimorpha</taxon>
        <taxon>Castoridae</taxon>
        <taxon>Castor</taxon>
    </lineage>
</organism>
<evidence type="ECO:0000256" key="5">
    <source>
        <dbReference type="SAM" id="SignalP"/>
    </source>
</evidence>
<keyword evidence="1" id="KW-0378">Hydrolase</keyword>
<evidence type="ECO:0000256" key="2">
    <source>
        <dbReference type="ARBA" id="ARBA00023157"/>
    </source>
</evidence>
<dbReference type="GO" id="GO:0004568">
    <property type="term" value="F:chitinase activity"/>
    <property type="evidence" value="ECO:0007669"/>
    <property type="project" value="UniProtKB-ARBA"/>
</dbReference>
<dbReference type="CDD" id="cd02872">
    <property type="entry name" value="GH18_chitolectin_chitotriosidase"/>
    <property type="match status" value="1"/>
</dbReference>